<organism evidence="3 4">
    <name type="scientific">Algimonas ampicilliniresistens</name>
    <dbReference type="NCBI Taxonomy" id="1298735"/>
    <lineage>
        <taxon>Bacteria</taxon>
        <taxon>Pseudomonadati</taxon>
        <taxon>Pseudomonadota</taxon>
        <taxon>Alphaproteobacteria</taxon>
        <taxon>Maricaulales</taxon>
        <taxon>Robiginitomaculaceae</taxon>
        <taxon>Algimonas</taxon>
    </lineage>
</organism>
<evidence type="ECO:0000259" key="2">
    <source>
        <dbReference type="Pfam" id="PF07811"/>
    </source>
</evidence>
<accession>A0ABQ5VD42</accession>
<protein>
    <submittedName>
        <fullName evidence="3">Pilus biosynthesis protein TadE</fullName>
    </submittedName>
</protein>
<sequence length="228" mass="23964">MATNIRPITSLRQRCRASKNLGKPVSFTDDERGIAALEFAIIAPVILGVYLGLAELALVLSIDRQISQSASVAGDLATQTSKLETTDTADIVSAVLRVAGISNTSNYTLHLESFERDAGGTTTSLGSVVYNSSGSSWLKDVDADGISNSMLDENSGIVIARVAYRYSPMGLKNTIDGSDKKEFLPSVVTLSETFMLKPRQSATIDVGAGTGTVITCTGSANNVSCSES</sequence>
<reference evidence="3" key="2">
    <citation type="submission" date="2023-01" db="EMBL/GenBank/DDBJ databases">
        <title>Draft genome sequence of Algimonas ampicilliniresistens strain NBRC 108219.</title>
        <authorList>
            <person name="Sun Q."/>
            <person name="Mori K."/>
        </authorList>
    </citation>
    <scope>NUCLEOTIDE SEQUENCE</scope>
    <source>
        <strain evidence="3">NBRC 108219</strain>
    </source>
</reference>
<dbReference type="Proteomes" id="UP001161391">
    <property type="component" value="Unassembled WGS sequence"/>
</dbReference>
<dbReference type="InterPro" id="IPR012495">
    <property type="entry name" value="TadE-like_dom"/>
</dbReference>
<evidence type="ECO:0000313" key="3">
    <source>
        <dbReference type="EMBL" id="GLQ24939.1"/>
    </source>
</evidence>
<proteinExistence type="predicted"/>
<gene>
    <name evidence="3" type="ORF">GCM10007853_28130</name>
</gene>
<feature type="domain" description="TadE-like" evidence="2">
    <location>
        <begin position="33"/>
        <end position="73"/>
    </location>
</feature>
<feature type="transmembrane region" description="Helical" evidence="1">
    <location>
        <begin position="34"/>
        <end position="60"/>
    </location>
</feature>
<keyword evidence="1" id="KW-0812">Transmembrane</keyword>
<keyword evidence="1" id="KW-0472">Membrane</keyword>
<keyword evidence="1" id="KW-1133">Transmembrane helix</keyword>
<keyword evidence="4" id="KW-1185">Reference proteome</keyword>
<dbReference type="RefSeq" id="WP_284391946.1">
    <property type="nucleotide sequence ID" value="NZ_BSNK01000002.1"/>
</dbReference>
<dbReference type="EMBL" id="BSNK01000002">
    <property type="protein sequence ID" value="GLQ24939.1"/>
    <property type="molecule type" value="Genomic_DNA"/>
</dbReference>
<evidence type="ECO:0000313" key="4">
    <source>
        <dbReference type="Proteomes" id="UP001161391"/>
    </source>
</evidence>
<reference evidence="3" key="1">
    <citation type="journal article" date="2014" name="Int. J. Syst. Evol. Microbiol.">
        <title>Complete genome of a new Firmicutes species belonging to the dominant human colonic microbiota ('Ruminococcus bicirculans') reveals two chromosomes and a selective capacity to utilize plant glucans.</title>
        <authorList>
            <consortium name="NISC Comparative Sequencing Program"/>
            <person name="Wegmann U."/>
            <person name="Louis P."/>
            <person name="Goesmann A."/>
            <person name="Henrissat B."/>
            <person name="Duncan S.H."/>
            <person name="Flint H.J."/>
        </authorList>
    </citation>
    <scope>NUCLEOTIDE SEQUENCE</scope>
    <source>
        <strain evidence="3">NBRC 108219</strain>
    </source>
</reference>
<dbReference type="Pfam" id="PF07811">
    <property type="entry name" value="TadE"/>
    <property type="match status" value="1"/>
</dbReference>
<name>A0ABQ5VD42_9PROT</name>
<evidence type="ECO:0000256" key="1">
    <source>
        <dbReference type="SAM" id="Phobius"/>
    </source>
</evidence>
<comment type="caution">
    <text evidence="3">The sequence shown here is derived from an EMBL/GenBank/DDBJ whole genome shotgun (WGS) entry which is preliminary data.</text>
</comment>